<dbReference type="Gramene" id="OBART02G11880.1">
    <property type="protein sequence ID" value="OBART02G11880.1"/>
    <property type="gene ID" value="OBART02G11880"/>
</dbReference>
<evidence type="ECO:0000313" key="2">
    <source>
        <dbReference type="Proteomes" id="UP000026960"/>
    </source>
</evidence>
<evidence type="ECO:0000313" key="1">
    <source>
        <dbReference type="EnsemblPlants" id="OBART02G11880.1"/>
    </source>
</evidence>
<keyword evidence="2" id="KW-1185">Reference proteome</keyword>
<dbReference type="AlphaFoldDB" id="A0A0D3F3G9"/>
<evidence type="ECO:0008006" key="3">
    <source>
        <dbReference type="Google" id="ProtNLM"/>
    </source>
</evidence>
<reference evidence="1" key="1">
    <citation type="journal article" date="2009" name="Rice">
        <title>De Novo Next Generation Sequencing of Plant Genomes.</title>
        <authorList>
            <person name="Rounsley S."/>
            <person name="Marri P.R."/>
            <person name="Yu Y."/>
            <person name="He R."/>
            <person name="Sisneros N."/>
            <person name="Goicoechea J.L."/>
            <person name="Lee S.J."/>
            <person name="Angelova A."/>
            <person name="Kudrna D."/>
            <person name="Luo M."/>
            <person name="Affourtit J."/>
            <person name="Desany B."/>
            <person name="Knight J."/>
            <person name="Niazi F."/>
            <person name="Egholm M."/>
            <person name="Wing R.A."/>
        </authorList>
    </citation>
    <scope>NUCLEOTIDE SEQUENCE [LARGE SCALE GENOMIC DNA]</scope>
    <source>
        <strain evidence="1">cv. IRGC 105608</strain>
    </source>
</reference>
<protein>
    <recommendedName>
        <fullName evidence="3">Reverse transcriptase zinc-binding domain-containing protein</fullName>
    </recommendedName>
</protein>
<dbReference type="EnsemblPlants" id="OBART02G11880.1">
    <property type="protein sequence ID" value="OBART02G11880.1"/>
    <property type="gene ID" value="OBART02G11880"/>
</dbReference>
<accession>A0A0D3F3G9</accession>
<dbReference type="PaxDb" id="65489-OBART02G11880.1"/>
<dbReference type="HOGENOM" id="CLU_1646284_0_0_1"/>
<reference evidence="1" key="2">
    <citation type="submission" date="2015-03" db="UniProtKB">
        <authorList>
            <consortium name="EnsemblPlants"/>
        </authorList>
    </citation>
    <scope>IDENTIFICATION</scope>
</reference>
<proteinExistence type="predicted"/>
<dbReference type="Proteomes" id="UP000026960">
    <property type="component" value="Chromosome 2"/>
</dbReference>
<name>A0A0D3F3G9_9ORYZ</name>
<sequence length="161" mass="18154">MESIDHILSQCPESCQVWWRIFNCLNLQLCFPSSRPDFDQWWMEARCKRIDNVSTFDTLVILIARGIWKECNNRADECESRSWIALIVDVAEEVHQWMLAKTKVVPMFCPCPDAPGLHRGAQPLAGLTPSPWCGWGRVPAATAAASSNRTDQSPVSSTIFS</sequence>
<organism evidence="1">
    <name type="scientific">Oryza barthii</name>
    <dbReference type="NCBI Taxonomy" id="65489"/>
    <lineage>
        <taxon>Eukaryota</taxon>
        <taxon>Viridiplantae</taxon>
        <taxon>Streptophyta</taxon>
        <taxon>Embryophyta</taxon>
        <taxon>Tracheophyta</taxon>
        <taxon>Spermatophyta</taxon>
        <taxon>Magnoliopsida</taxon>
        <taxon>Liliopsida</taxon>
        <taxon>Poales</taxon>
        <taxon>Poaceae</taxon>
        <taxon>BOP clade</taxon>
        <taxon>Oryzoideae</taxon>
        <taxon>Oryzeae</taxon>
        <taxon>Oryzinae</taxon>
        <taxon>Oryza</taxon>
    </lineage>
</organism>